<protein>
    <submittedName>
        <fullName evidence="1">Uncharacterized protein</fullName>
    </submittedName>
</protein>
<sequence>MTLLLGLFELRAPKMPFTAGSISPWVVSHSFRTYAFVLVASMYGKWDAGNRQQVTGDRGSTEIYYTFYTRSVSMRTPKQMIMY</sequence>
<evidence type="ECO:0000313" key="2">
    <source>
        <dbReference type="Proteomes" id="UP000758603"/>
    </source>
</evidence>
<organism evidence="1 2">
    <name type="scientific">Truncatella angustata</name>
    <dbReference type="NCBI Taxonomy" id="152316"/>
    <lineage>
        <taxon>Eukaryota</taxon>
        <taxon>Fungi</taxon>
        <taxon>Dikarya</taxon>
        <taxon>Ascomycota</taxon>
        <taxon>Pezizomycotina</taxon>
        <taxon>Sordariomycetes</taxon>
        <taxon>Xylariomycetidae</taxon>
        <taxon>Amphisphaeriales</taxon>
        <taxon>Sporocadaceae</taxon>
        <taxon>Truncatella</taxon>
    </lineage>
</organism>
<dbReference type="GeneID" id="70132079"/>
<keyword evidence="2" id="KW-1185">Reference proteome</keyword>
<gene>
    <name evidence="1" type="ORF">BKA67DRAFT_571016</name>
</gene>
<comment type="caution">
    <text evidence="1">The sequence shown here is derived from an EMBL/GenBank/DDBJ whole genome shotgun (WGS) entry which is preliminary data.</text>
</comment>
<reference evidence="1" key="1">
    <citation type="journal article" date="2021" name="Nat. Commun.">
        <title>Genetic determinants of endophytism in the Arabidopsis root mycobiome.</title>
        <authorList>
            <person name="Mesny F."/>
            <person name="Miyauchi S."/>
            <person name="Thiergart T."/>
            <person name="Pickel B."/>
            <person name="Atanasova L."/>
            <person name="Karlsson M."/>
            <person name="Huettel B."/>
            <person name="Barry K.W."/>
            <person name="Haridas S."/>
            <person name="Chen C."/>
            <person name="Bauer D."/>
            <person name="Andreopoulos W."/>
            <person name="Pangilinan J."/>
            <person name="LaButti K."/>
            <person name="Riley R."/>
            <person name="Lipzen A."/>
            <person name="Clum A."/>
            <person name="Drula E."/>
            <person name="Henrissat B."/>
            <person name="Kohler A."/>
            <person name="Grigoriev I.V."/>
            <person name="Martin F.M."/>
            <person name="Hacquard S."/>
        </authorList>
    </citation>
    <scope>NUCLEOTIDE SEQUENCE</scope>
    <source>
        <strain evidence="1">MPI-SDFR-AT-0073</strain>
    </source>
</reference>
<evidence type="ECO:0000313" key="1">
    <source>
        <dbReference type="EMBL" id="KAH6651463.1"/>
    </source>
</evidence>
<dbReference type="RefSeq" id="XP_045955741.1">
    <property type="nucleotide sequence ID" value="XM_046103187.1"/>
</dbReference>
<proteinExistence type="predicted"/>
<dbReference type="Proteomes" id="UP000758603">
    <property type="component" value="Unassembled WGS sequence"/>
</dbReference>
<name>A0A9P8UG23_9PEZI</name>
<dbReference type="EMBL" id="JAGPXC010000006">
    <property type="protein sequence ID" value="KAH6651463.1"/>
    <property type="molecule type" value="Genomic_DNA"/>
</dbReference>
<dbReference type="AlphaFoldDB" id="A0A9P8UG23"/>
<accession>A0A9P8UG23</accession>